<keyword evidence="1" id="KW-0812">Transmembrane</keyword>
<name>A0ABS9ZT35_9SPHI</name>
<dbReference type="PANTHER" id="PTHR10098:SF108">
    <property type="entry name" value="TETRATRICOPEPTIDE REPEAT PROTEIN 28"/>
    <property type="match status" value="1"/>
</dbReference>
<sequence length="887" mass="101671">MRIIKLISLLVLLYCSTTFAQSGQVTQKLKTFKTADNLTEWIYERLAYVNEDPINRIVFLNQTHQQVWRQAKNDDEYYAWLNLLSTEGYIHLLNADILGSISAYEKALKYYRDHQILTYDIFEYVLKPLTNNYTRLGDYDKALYLLQISIDYLKQDPASANIRAGLYGNIAICYRSMGNLALAQQMTSNGLQLVKNDQDALLMLKNIQADILFEKHELIEAARIIDQNIQRIGQITAQNAYTTMGTFATAGNIYLALRQTAKAKTYFNRALALLDRFYSNTRLRERANIYTQLGNIELIDSNYSKALAFFNRTLTTLKVADQTGKLFHDRIYGDNKLVEVFTLMAKAYVHLEQYDKGLDLIKLSLLSANKIRNEFTDDLTKQRLQASFKNIAEQGIDYCYERYAQTKDKKYLKPVLDFMEQTKSRTLLDHIQNTAYKLSEHTKDPLFNQKKSIERAIVYQEKENLETGRTDRSASLNKLKFELAQVEKQLRQKYKQLNASAVTYNQTVNLSALTDAKILSYFWGNKNIYLIEIDHQQLTNLIRVEEAPQKQILLEQFIQDYYKNGPQKALNNPESFFKDSHQIYQVFLGKVTIKPDEMLTIIPDETLNYLSFDGLITDSNFGYRISQWPFLIKNSTLKYAFSLHTLLAKYKESGSIKFTGLFITHEQGNQTILESVKEEATSLKQVLSGKFITDAAINRKNFNDVFERSGILHIGTHAYLSGAHLEPTLDLGTEKLYLFELAGKKNAPALIILTACKTADGFLANGEGVISFSRGFNAMGTPSVIAGLWNVNDKAAAQISKNFYQYLSQDKSGAEALHLAKLAWLNQTQPNDAYYLPYYWDSLIYSGKDQHIKIKKASDPVIMWIGCLSVLIVLSAILIFKWKNLIR</sequence>
<dbReference type="Pfam" id="PF13424">
    <property type="entry name" value="TPR_12"/>
    <property type="match status" value="1"/>
</dbReference>
<dbReference type="InterPro" id="IPR019734">
    <property type="entry name" value="TPR_rpt"/>
</dbReference>
<dbReference type="Gene3D" id="1.25.40.10">
    <property type="entry name" value="Tetratricopeptide repeat domain"/>
    <property type="match status" value="2"/>
</dbReference>
<dbReference type="Proteomes" id="UP001165460">
    <property type="component" value="Unassembled WGS sequence"/>
</dbReference>
<dbReference type="EMBL" id="JALGBH010000001">
    <property type="protein sequence ID" value="MCJ0741114.1"/>
    <property type="molecule type" value="Genomic_DNA"/>
</dbReference>
<evidence type="ECO:0000313" key="4">
    <source>
        <dbReference type="EMBL" id="MCJ0741114.1"/>
    </source>
</evidence>
<feature type="transmembrane region" description="Helical" evidence="1">
    <location>
        <begin position="861"/>
        <end position="880"/>
    </location>
</feature>
<dbReference type="SUPFAM" id="SSF48452">
    <property type="entry name" value="TPR-like"/>
    <property type="match status" value="2"/>
</dbReference>
<accession>A0ABS9ZT35</accession>
<keyword evidence="2" id="KW-0732">Signal</keyword>
<proteinExistence type="predicted"/>
<keyword evidence="1" id="KW-0472">Membrane</keyword>
<dbReference type="InterPro" id="IPR011990">
    <property type="entry name" value="TPR-like_helical_dom_sf"/>
</dbReference>
<evidence type="ECO:0000256" key="2">
    <source>
        <dbReference type="SAM" id="SignalP"/>
    </source>
</evidence>
<protein>
    <submittedName>
        <fullName evidence="4">CHAT domain-containing protein</fullName>
    </submittedName>
</protein>
<feature type="signal peptide" evidence="2">
    <location>
        <begin position="1"/>
        <end position="20"/>
    </location>
</feature>
<feature type="chain" id="PRO_5045130312" evidence="2">
    <location>
        <begin position="21"/>
        <end position="887"/>
    </location>
</feature>
<evidence type="ECO:0000313" key="5">
    <source>
        <dbReference type="Proteomes" id="UP001165460"/>
    </source>
</evidence>
<evidence type="ECO:0000256" key="1">
    <source>
        <dbReference type="SAM" id="Phobius"/>
    </source>
</evidence>
<reference evidence="4" key="1">
    <citation type="submission" date="2022-03" db="EMBL/GenBank/DDBJ databases">
        <authorList>
            <person name="Woo C.Y."/>
        </authorList>
    </citation>
    <scope>NUCLEOTIDE SEQUENCE</scope>
    <source>
        <strain evidence="4">CYS-01</strain>
    </source>
</reference>
<gene>
    <name evidence="4" type="ORF">MMF97_00235</name>
</gene>
<organism evidence="4 5">
    <name type="scientific">Pedobacter montanisoli</name>
    <dbReference type="NCBI Taxonomy" id="2923277"/>
    <lineage>
        <taxon>Bacteria</taxon>
        <taxon>Pseudomonadati</taxon>
        <taxon>Bacteroidota</taxon>
        <taxon>Sphingobacteriia</taxon>
        <taxon>Sphingobacteriales</taxon>
        <taxon>Sphingobacteriaceae</taxon>
        <taxon>Pedobacter</taxon>
    </lineage>
</organism>
<dbReference type="PANTHER" id="PTHR10098">
    <property type="entry name" value="RAPSYN-RELATED"/>
    <property type="match status" value="1"/>
</dbReference>
<dbReference type="Pfam" id="PF12770">
    <property type="entry name" value="CHAT"/>
    <property type="match status" value="1"/>
</dbReference>
<comment type="caution">
    <text evidence="4">The sequence shown here is derived from an EMBL/GenBank/DDBJ whole genome shotgun (WGS) entry which is preliminary data.</text>
</comment>
<keyword evidence="1" id="KW-1133">Transmembrane helix</keyword>
<feature type="domain" description="CHAT" evidence="3">
    <location>
        <begin position="581"/>
        <end position="847"/>
    </location>
</feature>
<dbReference type="RefSeq" id="WP_243357479.1">
    <property type="nucleotide sequence ID" value="NZ_JALGBH010000001.1"/>
</dbReference>
<dbReference type="SMART" id="SM00028">
    <property type="entry name" value="TPR"/>
    <property type="match status" value="5"/>
</dbReference>
<keyword evidence="5" id="KW-1185">Reference proteome</keyword>
<evidence type="ECO:0000259" key="3">
    <source>
        <dbReference type="Pfam" id="PF12770"/>
    </source>
</evidence>
<dbReference type="InterPro" id="IPR024983">
    <property type="entry name" value="CHAT_dom"/>
</dbReference>